<dbReference type="Proteomes" id="UP001177023">
    <property type="component" value="Unassembled WGS sequence"/>
</dbReference>
<reference evidence="1" key="1">
    <citation type="submission" date="2023-06" db="EMBL/GenBank/DDBJ databases">
        <authorList>
            <person name="Delattre M."/>
        </authorList>
    </citation>
    <scope>NUCLEOTIDE SEQUENCE</scope>
    <source>
        <strain evidence="1">AF72</strain>
    </source>
</reference>
<keyword evidence="2" id="KW-1185">Reference proteome</keyword>
<dbReference type="AlphaFoldDB" id="A0AA36CLF5"/>
<accession>A0AA36CLF5</accession>
<evidence type="ECO:0000313" key="2">
    <source>
        <dbReference type="Proteomes" id="UP001177023"/>
    </source>
</evidence>
<gene>
    <name evidence="1" type="ORF">MSPICULIGERA_LOCUS8803</name>
</gene>
<evidence type="ECO:0000313" key="1">
    <source>
        <dbReference type="EMBL" id="CAJ0570361.1"/>
    </source>
</evidence>
<name>A0AA36CLF5_9BILA</name>
<proteinExistence type="predicted"/>
<feature type="non-terminal residue" evidence="1">
    <location>
        <position position="1"/>
    </location>
</feature>
<organism evidence="1 2">
    <name type="scientific">Mesorhabditis spiculigera</name>
    <dbReference type="NCBI Taxonomy" id="96644"/>
    <lineage>
        <taxon>Eukaryota</taxon>
        <taxon>Metazoa</taxon>
        <taxon>Ecdysozoa</taxon>
        <taxon>Nematoda</taxon>
        <taxon>Chromadorea</taxon>
        <taxon>Rhabditida</taxon>
        <taxon>Rhabditina</taxon>
        <taxon>Rhabditomorpha</taxon>
        <taxon>Rhabditoidea</taxon>
        <taxon>Rhabditidae</taxon>
        <taxon>Mesorhabditinae</taxon>
        <taxon>Mesorhabditis</taxon>
    </lineage>
</organism>
<sequence>MAAPASFDFLRLNDAQRTAVYHQLGFREKFELRRAAKTGEAVSTTVKIADLDAFPNSLVLFLGYPGQPVKMEYTDHTLPWDASNREYTATKMLESTIAPHDFVNRLTASMPLHEVNFSYNRCQFVELQFPTEYEDAVPIELSTYKQIYEQIAHMERIYVTAGFVDPERWPGVMSILAVFLDAALVKFRPINNAARLTSHHFNFLLYVDEQLDHQLPGPLQEFITTHLGPHDRVEIDRESSVTQGSYTGGRTRLDQWRLVLVENRARWTAEMRRDRFWPTGDEREWIREWSAHGR</sequence>
<comment type="caution">
    <text evidence="1">The sequence shown here is derived from an EMBL/GenBank/DDBJ whole genome shotgun (WGS) entry which is preliminary data.</text>
</comment>
<protein>
    <submittedName>
        <fullName evidence="1">Uncharacterized protein</fullName>
    </submittedName>
</protein>
<dbReference type="EMBL" id="CATQJA010002305">
    <property type="protein sequence ID" value="CAJ0570361.1"/>
    <property type="molecule type" value="Genomic_DNA"/>
</dbReference>